<evidence type="ECO:0000313" key="2">
    <source>
        <dbReference type="EMBL" id="KAJ1199500.1"/>
    </source>
</evidence>
<dbReference type="EMBL" id="JANPWB010000003">
    <property type="protein sequence ID" value="KAJ1199500.1"/>
    <property type="molecule type" value="Genomic_DNA"/>
</dbReference>
<name>A0AAV7VH27_PLEWA</name>
<gene>
    <name evidence="2" type="ORF">NDU88_003334</name>
</gene>
<evidence type="ECO:0000313" key="3">
    <source>
        <dbReference type="Proteomes" id="UP001066276"/>
    </source>
</evidence>
<reference evidence="2" key="1">
    <citation type="journal article" date="2022" name="bioRxiv">
        <title>Sequencing and chromosome-scale assembly of the giantPleurodeles waltlgenome.</title>
        <authorList>
            <person name="Brown T."/>
            <person name="Elewa A."/>
            <person name="Iarovenko S."/>
            <person name="Subramanian E."/>
            <person name="Araus A.J."/>
            <person name="Petzold A."/>
            <person name="Susuki M."/>
            <person name="Suzuki K.-i.T."/>
            <person name="Hayashi T."/>
            <person name="Toyoda A."/>
            <person name="Oliveira C."/>
            <person name="Osipova E."/>
            <person name="Leigh N.D."/>
            <person name="Simon A."/>
            <person name="Yun M.H."/>
        </authorList>
    </citation>
    <scope>NUCLEOTIDE SEQUENCE</scope>
    <source>
        <strain evidence="2">20211129_DDA</strain>
        <tissue evidence="2">Liver</tissue>
    </source>
</reference>
<evidence type="ECO:0000256" key="1">
    <source>
        <dbReference type="SAM" id="Coils"/>
    </source>
</evidence>
<protein>
    <submittedName>
        <fullName evidence="2">Uncharacterized protein</fullName>
    </submittedName>
</protein>
<sequence>MWGGVSSGWGRCAKIPKAPLPRAGIEQSWSCGNHRDRRPRFPCEDTGAESAQARMVVCWRGRGFATSESNQGEKREVCATLEKKLDLLAVRAQALEESVGVIEEELQLCKEEIQAFKANEQDLQNKLELSENRLRRNNLRILNVPEGVEGTDLKSFMAALIKSAVSLYES</sequence>
<dbReference type="AlphaFoldDB" id="A0AAV7VH27"/>
<proteinExistence type="predicted"/>
<accession>A0AAV7VH27</accession>
<comment type="caution">
    <text evidence="2">The sequence shown here is derived from an EMBL/GenBank/DDBJ whole genome shotgun (WGS) entry which is preliminary data.</text>
</comment>
<feature type="coiled-coil region" evidence="1">
    <location>
        <begin position="78"/>
        <end position="140"/>
    </location>
</feature>
<keyword evidence="1" id="KW-0175">Coiled coil</keyword>
<dbReference type="Proteomes" id="UP001066276">
    <property type="component" value="Chromosome 2_1"/>
</dbReference>
<organism evidence="2 3">
    <name type="scientific">Pleurodeles waltl</name>
    <name type="common">Iberian ribbed newt</name>
    <dbReference type="NCBI Taxonomy" id="8319"/>
    <lineage>
        <taxon>Eukaryota</taxon>
        <taxon>Metazoa</taxon>
        <taxon>Chordata</taxon>
        <taxon>Craniata</taxon>
        <taxon>Vertebrata</taxon>
        <taxon>Euteleostomi</taxon>
        <taxon>Amphibia</taxon>
        <taxon>Batrachia</taxon>
        <taxon>Caudata</taxon>
        <taxon>Salamandroidea</taxon>
        <taxon>Salamandridae</taxon>
        <taxon>Pleurodelinae</taxon>
        <taxon>Pleurodeles</taxon>
    </lineage>
</organism>
<dbReference type="SUPFAM" id="SSF57997">
    <property type="entry name" value="Tropomyosin"/>
    <property type="match status" value="1"/>
</dbReference>
<keyword evidence="3" id="KW-1185">Reference proteome</keyword>